<dbReference type="AlphaFoldDB" id="A0A0B6ZQP6"/>
<dbReference type="EMBL" id="HACG01024064">
    <property type="protein sequence ID" value="CEK70929.1"/>
    <property type="molecule type" value="Transcribed_RNA"/>
</dbReference>
<evidence type="ECO:0000256" key="1">
    <source>
        <dbReference type="SAM" id="MobiDB-lite"/>
    </source>
</evidence>
<feature type="compositionally biased region" description="Basic and acidic residues" evidence="1">
    <location>
        <begin position="1"/>
        <end position="14"/>
    </location>
</feature>
<evidence type="ECO:0000313" key="2">
    <source>
        <dbReference type="EMBL" id="CEK70929.1"/>
    </source>
</evidence>
<feature type="region of interest" description="Disordered" evidence="1">
    <location>
        <begin position="1"/>
        <end position="21"/>
    </location>
</feature>
<gene>
    <name evidence="2" type="primary">ORF76216</name>
</gene>
<proteinExistence type="predicted"/>
<accession>A0A0B6ZQP6</accession>
<reference evidence="2" key="1">
    <citation type="submission" date="2014-12" db="EMBL/GenBank/DDBJ databases">
        <title>Insight into the proteome of Arion vulgaris.</title>
        <authorList>
            <person name="Aradska J."/>
            <person name="Bulat T."/>
            <person name="Smidak R."/>
            <person name="Sarate P."/>
            <person name="Gangsoo J."/>
            <person name="Sialana F."/>
            <person name="Bilban M."/>
            <person name="Lubec G."/>
        </authorList>
    </citation>
    <scope>NUCLEOTIDE SEQUENCE</scope>
    <source>
        <tissue evidence="2">Skin</tissue>
    </source>
</reference>
<name>A0A0B6ZQP6_9EUPU</name>
<feature type="non-terminal residue" evidence="2">
    <location>
        <position position="51"/>
    </location>
</feature>
<protein>
    <submittedName>
        <fullName evidence="2">Uncharacterized protein</fullName>
    </submittedName>
</protein>
<organism evidence="2">
    <name type="scientific">Arion vulgaris</name>
    <dbReference type="NCBI Taxonomy" id="1028688"/>
    <lineage>
        <taxon>Eukaryota</taxon>
        <taxon>Metazoa</taxon>
        <taxon>Spiralia</taxon>
        <taxon>Lophotrochozoa</taxon>
        <taxon>Mollusca</taxon>
        <taxon>Gastropoda</taxon>
        <taxon>Heterobranchia</taxon>
        <taxon>Euthyneura</taxon>
        <taxon>Panpulmonata</taxon>
        <taxon>Eupulmonata</taxon>
        <taxon>Stylommatophora</taxon>
        <taxon>Helicina</taxon>
        <taxon>Arionoidea</taxon>
        <taxon>Arionidae</taxon>
        <taxon>Arion</taxon>
    </lineage>
</organism>
<sequence length="51" mass="5732">MSQDDDHAFHRHQPDSPQYIKTLDSTGILKSSRSMSLNIPNYMGTPILCAI</sequence>